<gene>
    <name evidence="1" type="ORF">GSPATT00028396001</name>
</gene>
<organism evidence="1 2">
    <name type="scientific">Paramecium tetraurelia</name>
    <dbReference type="NCBI Taxonomy" id="5888"/>
    <lineage>
        <taxon>Eukaryota</taxon>
        <taxon>Sar</taxon>
        <taxon>Alveolata</taxon>
        <taxon>Ciliophora</taxon>
        <taxon>Intramacronucleata</taxon>
        <taxon>Oligohymenophorea</taxon>
        <taxon>Peniculida</taxon>
        <taxon>Parameciidae</taxon>
        <taxon>Paramecium</taxon>
    </lineage>
</organism>
<dbReference type="EMBL" id="CT867991">
    <property type="protein sequence ID" value="CAK57361.1"/>
    <property type="molecule type" value="Genomic_DNA"/>
</dbReference>
<evidence type="ECO:0000313" key="2">
    <source>
        <dbReference type="Proteomes" id="UP000000600"/>
    </source>
</evidence>
<evidence type="ECO:0008006" key="3">
    <source>
        <dbReference type="Google" id="ProtNLM"/>
    </source>
</evidence>
<reference evidence="1 2" key="1">
    <citation type="journal article" date="2006" name="Nature">
        <title>Global trends of whole-genome duplications revealed by the ciliate Paramecium tetraurelia.</title>
        <authorList>
            <consortium name="Genoscope"/>
            <person name="Aury J.-M."/>
            <person name="Jaillon O."/>
            <person name="Duret L."/>
            <person name="Noel B."/>
            <person name="Jubin C."/>
            <person name="Porcel B.M."/>
            <person name="Segurens B."/>
            <person name="Daubin V."/>
            <person name="Anthouard V."/>
            <person name="Aiach N."/>
            <person name="Arnaiz O."/>
            <person name="Billaut A."/>
            <person name="Beisson J."/>
            <person name="Blanc I."/>
            <person name="Bouhouche K."/>
            <person name="Camara F."/>
            <person name="Duharcourt S."/>
            <person name="Guigo R."/>
            <person name="Gogendeau D."/>
            <person name="Katinka M."/>
            <person name="Keller A.-M."/>
            <person name="Kissmehl R."/>
            <person name="Klotz C."/>
            <person name="Koll F."/>
            <person name="Le Moue A."/>
            <person name="Lepere C."/>
            <person name="Malinsky S."/>
            <person name="Nowacki M."/>
            <person name="Nowak J.K."/>
            <person name="Plattner H."/>
            <person name="Poulain J."/>
            <person name="Ruiz F."/>
            <person name="Serrano V."/>
            <person name="Zagulski M."/>
            <person name="Dessen P."/>
            <person name="Betermier M."/>
            <person name="Weissenbach J."/>
            <person name="Scarpelli C."/>
            <person name="Schachter V."/>
            <person name="Sperling L."/>
            <person name="Meyer E."/>
            <person name="Cohen J."/>
            <person name="Wincker P."/>
        </authorList>
    </citation>
    <scope>NUCLEOTIDE SEQUENCE [LARGE SCALE GENOMIC DNA]</scope>
    <source>
        <strain evidence="1 2">Stock d4-2</strain>
    </source>
</reference>
<protein>
    <recommendedName>
        <fullName evidence="3">CDT1 Geminin-binding domain-containing protein</fullName>
    </recommendedName>
</protein>
<dbReference type="AlphaFoldDB" id="A0BFP4"/>
<dbReference type="KEGG" id="ptm:GSPATT00028396001"/>
<proteinExistence type="predicted"/>
<evidence type="ECO:0000313" key="1">
    <source>
        <dbReference type="EMBL" id="CAK57361.1"/>
    </source>
</evidence>
<dbReference type="Proteomes" id="UP000000600">
    <property type="component" value="Unassembled WGS sequence"/>
</dbReference>
<name>A0BFP4_PARTE</name>
<dbReference type="InParanoid" id="A0BFP4"/>
<accession>A0BFP4</accession>
<dbReference type="GeneID" id="5010543"/>
<dbReference type="RefSeq" id="XP_001424759.1">
    <property type="nucleotide sequence ID" value="XM_001424722.1"/>
</dbReference>
<dbReference type="HOGENOM" id="CLU_1201825_0_0_1"/>
<keyword evidence="2" id="KW-1185">Reference proteome</keyword>
<sequence length="231" mass="27600">MYKQLNQQVEIKIRFDSLPSIQAISRQSLNRIKKIFNHSELPQIPFRSIFESTGQQKKLTIDNFGQVAEQKQIISTTRKSLKLSKYQSPSYFSRKMQFRKQFLNQFKFGSNTTLFQIINKISQKMNQLHEYRSEKAILSAADKLIKSHIRIQEIELIFKNCKLKVWQSVDTIFVRIYCPKMQKKQKNYEYFLQDCINRELPFHKFLILLQNNQINLKKQKQTRLILLTSSL</sequence>